<accession>A0ABN9D2B2</accession>
<protein>
    <submittedName>
        <fullName evidence="1">Uncharacterized protein</fullName>
    </submittedName>
</protein>
<feature type="non-terminal residue" evidence="1">
    <location>
        <position position="1"/>
    </location>
</feature>
<comment type="caution">
    <text evidence="1">The sequence shown here is derived from an EMBL/GenBank/DDBJ whole genome shotgun (WGS) entry which is preliminary data.</text>
</comment>
<organism evidence="1 2">
    <name type="scientific">Staurois parvus</name>
    <dbReference type="NCBI Taxonomy" id="386267"/>
    <lineage>
        <taxon>Eukaryota</taxon>
        <taxon>Metazoa</taxon>
        <taxon>Chordata</taxon>
        <taxon>Craniata</taxon>
        <taxon>Vertebrata</taxon>
        <taxon>Euteleostomi</taxon>
        <taxon>Amphibia</taxon>
        <taxon>Batrachia</taxon>
        <taxon>Anura</taxon>
        <taxon>Neobatrachia</taxon>
        <taxon>Ranoidea</taxon>
        <taxon>Ranidae</taxon>
        <taxon>Staurois</taxon>
    </lineage>
</organism>
<feature type="non-terminal residue" evidence="1">
    <location>
        <position position="100"/>
    </location>
</feature>
<name>A0ABN9D2B2_9NEOB</name>
<sequence length="100" mass="10506">QSQQPFTTAQQCHPLVSIIATYQCPSVPPISAQQCHPLVLPSSCAHQCPAVPPISHAYQCLLSVPIIVAYQCCIISASSSMPTSAASSVPPYKCSLSVPI</sequence>
<gene>
    <name evidence="1" type="ORF">SPARVUS_LOCUS6412478</name>
</gene>
<dbReference type="EMBL" id="CATNWA010014054">
    <property type="protein sequence ID" value="CAI9566645.1"/>
    <property type="molecule type" value="Genomic_DNA"/>
</dbReference>
<keyword evidence="2" id="KW-1185">Reference proteome</keyword>
<evidence type="ECO:0000313" key="1">
    <source>
        <dbReference type="EMBL" id="CAI9566645.1"/>
    </source>
</evidence>
<dbReference type="Proteomes" id="UP001162483">
    <property type="component" value="Unassembled WGS sequence"/>
</dbReference>
<reference evidence="1" key="1">
    <citation type="submission" date="2023-05" db="EMBL/GenBank/DDBJ databases">
        <authorList>
            <person name="Stuckert A."/>
        </authorList>
    </citation>
    <scope>NUCLEOTIDE SEQUENCE</scope>
</reference>
<evidence type="ECO:0000313" key="2">
    <source>
        <dbReference type="Proteomes" id="UP001162483"/>
    </source>
</evidence>
<proteinExistence type="predicted"/>